<accession>A0ABV7FBG7</accession>
<reference evidence="16" key="1">
    <citation type="journal article" date="2019" name="Int. J. Syst. Evol. Microbiol.">
        <title>The Global Catalogue of Microorganisms (GCM) 10K type strain sequencing project: providing services to taxonomists for standard genome sequencing and annotation.</title>
        <authorList>
            <consortium name="The Broad Institute Genomics Platform"/>
            <consortium name="The Broad Institute Genome Sequencing Center for Infectious Disease"/>
            <person name="Wu L."/>
            <person name="Ma J."/>
        </authorList>
    </citation>
    <scope>NUCLEOTIDE SEQUENCE [LARGE SCALE GENOMIC DNA]</scope>
    <source>
        <strain evidence="16">KCTC 52237</strain>
    </source>
</reference>
<dbReference type="RefSeq" id="WP_378116659.1">
    <property type="nucleotide sequence ID" value="NZ_JBHRTF010000002.1"/>
</dbReference>
<dbReference type="InterPro" id="IPR005845">
    <property type="entry name" value="A-D-PHexomutase_a/b/a-II"/>
</dbReference>
<dbReference type="Pfam" id="PF02878">
    <property type="entry name" value="PGM_PMM_I"/>
    <property type="match status" value="1"/>
</dbReference>
<evidence type="ECO:0000256" key="3">
    <source>
        <dbReference type="ARBA" id="ARBA00004699"/>
    </source>
</evidence>
<dbReference type="PRINTS" id="PR00509">
    <property type="entry name" value="PGMPMM"/>
</dbReference>
<evidence type="ECO:0000256" key="9">
    <source>
        <dbReference type="ARBA" id="ARBA00023235"/>
    </source>
</evidence>
<dbReference type="InterPro" id="IPR005846">
    <property type="entry name" value="A-D-PHexomutase_a/b/a-III"/>
</dbReference>
<dbReference type="InterPro" id="IPR016066">
    <property type="entry name" value="A-D-PHexomutase_CS"/>
</dbReference>
<comment type="caution">
    <text evidence="15">The sequence shown here is derived from an EMBL/GenBank/DDBJ whole genome shotgun (WGS) entry which is preliminary data.</text>
</comment>
<dbReference type="InterPro" id="IPR036900">
    <property type="entry name" value="A-D-PHexomutase_C_sf"/>
</dbReference>
<evidence type="ECO:0000259" key="13">
    <source>
        <dbReference type="Pfam" id="PF02879"/>
    </source>
</evidence>
<evidence type="ECO:0000259" key="14">
    <source>
        <dbReference type="Pfam" id="PF02880"/>
    </source>
</evidence>
<dbReference type="InterPro" id="IPR005843">
    <property type="entry name" value="A-D-PHexomutase_C"/>
</dbReference>
<protein>
    <recommendedName>
        <fullName evidence="5">phosphomannomutase</fullName>
        <ecNumber evidence="5">5.4.2.8</ecNumber>
    </recommendedName>
</protein>
<dbReference type="Pfam" id="PF00408">
    <property type="entry name" value="PGM_PMM_IV"/>
    <property type="match status" value="1"/>
</dbReference>
<dbReference type="PROSITE" id="PS00710">
    <property type="entry name" value="PGM_PMM"/>
    <property type="match status" value="1"/>
</dbReference>
<feature type="transmembrane region" description="Helical" evidence="10">
    <location>
        <begin position="280"/>
        <end position="299"/>
    </location>
</feature>
<evidence type="ECO:0000259" key="11">
    <source>
        <dbReference type="Pfam" id="PF00408"/>
    </source>
</evidence>
<keyword evidence="6" id="KW-0597">Phosphoprotein</keyword>
<feature type="domain" description="Alpha-D-phosphohexomutase alpha/beta/alpha" evidence="13">
    <location>
        <begin position="534"/>
        <end position="630"/>
    </location>
</feature>
<evidence type="ECO:0000313" key="16">
    <source>
        <dbReference type="Proteomes" id="UP001595555"/>
    </source>
</evidence>
<evidence type="ECO:0000256" key="10">
    <source>
        <dbReference type="SAM" id="Phobius"/>
    </source>
</evidence>
<dbReference type="InterPro" id="IPR005844">
    <property type="entry name" value="A-D-PHexomutase_a/b/a-I"/>
</dbReference>
<organism evidence="15 16">
    <name type="scientific">Cellvibrio fontiphilus</name>
    <dbReference type="NCBI Taxonomy" id="1815559"/>
    <lineage>
        <taxon>Bacteria</taxon>
        <taxon>Pseudomonadati</taxon>
        <taxon>Pseudomonadota</taxon>
        <taxon>Gammaproteobacteria</taxon>
        <taxon>Cellvibrionales</taxon>
        <taxon>Cellvibrionaceae</taxon>
        <taxon>Cellvibrio</taxon>
    </lineage>
</organism>
<keyword evidence="16" id="KW-1185">Reference proteome</keyword>
<feature type="domain" description="Alpha-D-phosphohexomutase alpha/beta/alpha" evidence="12">
    <location>
        <begin position="386"/>
        <end position="514"/>
    </location>
</feature>
<keyword evidence="9" id="KW-0413">Isomerase</keyword>
<evidence type="ECO:0000256" key="2">
    <source>
        <dbReference type="ARBA" id="ARBA00001946"/>
    </source>
</evidence>
<proteinExistence type="inferred from homology"/>
<feature type="domain" description="Alpha-D-phosphohexomutase alpha/beta/alpha" evidence="14">
    <location>
        <begin position="635"/>
        <end position="742"/>
    </location>
</feature>
<dbReference type="InterPro" id="IPR016055">
    <property type="entry name" value="A-D-PHexomutase_a/b/a-I/II/III"/>
</dbReference>
<evidence type="ECO:0000256" key="1">
    <source>
        <dbReference type="ARBA" id="ARBA00000586"/>
    </source>
</evidence>
<feature type="transmembrane region" description="Helical" evidence="10">
    <location>
        <begin position="36"/>
        <end position="56"/>
    </location>
</feature>
<evidence type="ECO:0000256" key="5">
    <source>
        <dbReference type="ARBA" id="ARBA00012730"/>
    </source>
</evidence>
<gene>
    <name evidence="15" type="ORF">ACFODX_04960</name>
</gene>
<evidence type="ECO:0000256" key="8">
    <source>
        <dbReference type="ARBA" id="ARBA00022842"/>
    </source>
</evidence>
<evidence type="ECO:0000256" key="6">
    <source>
        <dbReference type="ARBA" id="ARBA00022553"/>
    </source>
</evidence>
<feature type="domain" description="Alpha-D-phosphohexomutase C-terminal" evidence="11">
    <location>
        <begin position="750"/>
        <end position="822"/>
    </location>
</feature>
<keyword evidence="10" id="KW-0472">Membrane</keyword>
<dbReference type="Pfam" id="PF02879">
    <property type="entry name" value="PGM_PMM_II"/>
    <property type="match status" value="1"/>
</dbReference>
<keyword evidence="7" id="KW-0479">Metal-binding</keyword>
<name>A0ABV7FBG7_9GAMM</name>
<comment type="pathway">
    <text evidence="3">Nucleotide-sugar biosynthesis; GDP-alpha-D-mannose biosynthesis; alpha-D-mannose 1-phosphate from D-fructose 6-phosphate: step 2/2.</text>
</comment>
<comment type="cofactor">
    <cofactor evidence="2">
        <name>Mg(2+)</name>
        <dbReference type="ChEBI" id="CHEBI:18420"/>
    </cofactor>
</comment>
<dbReference type="CDD" id="cd03089">
    <property type="entry name" value="PMM_PGM"/>
    <property type="match status" value="1"/>
</dbReference>
<dbReference type="SUPFAM" id="SSF55957">
    <property type="entry name" value="Phosphoglucomutase, C-terminal domain"/>
    <property type="match status" value="1"/>
</dbReference>
<comment type="similarity">
    <text evidence="4">Belongs to the phosphohexose mutase family.</text>
</comment>
<dbReference type="PANTHER" id="PTHR43771:SF2">
    <property type="entry name" value="PHOSPHOMANNOMUTASE_PHOSPHOGLUCOMUTASE"/>
    <property type="match status" value="1"/>
</dbReference>
<dbReference type="EMBL" id="JBHRTF010000002">
    <property type="protein sequence ID" value="MFC3114900.1"/>
    <property type="molecule type" value="Genomic_DNA"/>
</dbReference>
<sequence>MKPRDSNKNQSAAPLSRSAQRALEQAKRKAAVQQKILLILLAIALAVNLLAAFFLYQTLVVEQNRENLQRLTQESVAERAALLEKHLQADALRVEALSANSAWAAQLAADNLDNTAAARAQLAQTLAAQDDRVLNIYLIPTGTATLDREAEFPLRYLELDLIQRAEQGKTPLPELVEINKRWMFQWAKPVTTGADSAPLGSLLITTDAAPLLALFAGGDPSLGETVLQQQFAGSPAQMVRKSGTGNAGPKASGKVANSYLTLDFTPSEQLKLRAEELPTLWLFIVSLIAAASLALCWFLSKVITRATLNTKESAGPSLQETVQASKETKEAAAEEALINPMFQNQDILDIAVIDEDEDILGLNQASGKKTGGAKRHGVDEKDVPAEIFRSYDIRGLVNSQITPQLALLIGQAVGSEAIDQGEHSIVVARDGRTHSDALTQALIKGILRSGCNVINIGVVPTPLMYFATFHFDDTHSGVMVTASHNPKEYNGFKVVINNRALADDSVTELRTRILEQRFHQGLGEETPRAIIPDYIERVFSDVALAGNIHLVVDAGNAVTGLVAPQLFEELGCEVTPLFCEIDGEFPNHNPDPTIEQNLQALIAKVQEVNADIGVAFDGDGDRLVVVTPKGDIIWPDRLLMLYAKDILARNPGADVLFDVKCSRQLNQVISSYGGRPIMWKTGHSPMKAKMEETQALIGGEYSGHIFIKDRWYGFDDGIYAMARLLEIITLRDQSIDAIFASFPQLHATPEIKVNVSDQDKFGLIKKLAESGDFANGAVTTIDGLRVDYTKGWGLVRASNTSPALTLRFEAESPEALQKIQQIFKRELLKVDNKLSIEF</sequence>
<dbReference type="SUPFAM" id="SSF53738">
    <property type="entry name" value="Phosphoglucomutase, first 3 domains"/>
    <property type="match status" value="3"/>
</dbReference>
<evidence type="ECO:0000313" key="15">
    <source>
        <dbReference type="EMBL" id="MFC3114900.1"/>
    </source>
</evidence>
<evidence type="ECO:0000259" key="12">
    <source>
        <dbReference type="Pfam" id="PF02878"/>
    </source>
</evidence>
<keyword evidence="10" id="KW-1133">Transmembrane helix</keyword>
<dbReference type="PANTHER" id="PTHR43771">
    <property type="entry name" value="PHOSPHOMANNOMUTASE"/>
    <property type="match status" value="1"/>
</dbReference>
<dbReference type="EC" id="5.4.2.8" evidence="5"/>
<dbReference type="Proteomes" id="UP001595555">
    <property type="component" value="Unassembled WGS sequence"/>
</dbReference>
<dbReference type="Gene3D" id="3.40.120.10">
    <property type="entry name" value="Alpha-D-Glucose-1,6-Bisphosphate, subunit A, domain 3"/>
    <property type="match status" value="3"/>
</dbReference>
<evidence type="ECO:0000256" key="7">
    <source>
        <dbReference type="ARBA" id="ARBA00022723"/>
    </source>
</evidence>
<dbReference type="Gene3D" id="3.30.310.50">
    <property type="entry name" value="Alpha-D-phosphohexomutase, C-terminal domain"/>
    <property type="match status" value="1"/>
</dbReference>
<comment type="catalytic activity">
    <reaction evidence="1">
        <text>alpha-D-mannose 1-phosphate = D-mannose 6-phosphate</text>
        <dbReference type="Rhea" id="RHEA:11140"/>
        <dbReference type="ChEBI" id="CHEBI:58409"/>
        <dbReference type="ChEBI" id="CHEBI:58735"/>
        <dbReference type="EC" id="5.4.2.8"/>
    </reaction>
</comment>
<dbReference type="Pfam" id="PF02880">
    <property type="entry name" value="PGM_PMM_III"/>
    <property type="match status" value="1"/>
</dbReference>
<keyword evidence="10" id="KW-0812">Transmembrane</keyword>
<keyword evidence="8" id="KW-0460">Magnesium</keyword>
<dbReference type="InterPro" id="IPR005841">
    <property type="entry name" value="Alpha-D-phosphohexomutase_SF"/>
</dbReference>
<evidence type="ECO:0000256" key="4">
    <source>
        <dbReference type="ARBA" id="ARBA00010231"/>
    </source>
</evidence>